<sequence length="370" mass="41297">MASQTHSSIFDPLNATDDVSDHNNNGTSLNVKVQESMTLTWHVEREGQPAPSTADSGITTKRKGPGRPKKKKSDETGAPAQDLPPTAPQVTYYLSIFSEVELRKAKKQRKSINSFLQQAADLPFDTLKAQLLAQISAKLNPNKISYDNYDITWTVPQIQPSPLALVSDGDYTFLLQHALKHKEPQASITIKARSNKKSDKKRRSKGNHHDADADTSSEEDVPDSDESDNDRRPKKKVKKMSGKDKLKALETSLNTKINTKIQQLRDRWMCSKPGCTSEFCFIHPEYPEHFQLGHKHLSVWAAAWNKDEAQADLKTPPNYTKFNALPGQKGAPSLLQCRLAECAQPGNQSALAVINHFVLPWTSYLGPYLL</sequence>
<feature type="compositionally biased region" description="Polar residues" evidence="1">
    <location>
        <begin position="22"/>
        <end position="39"/>
    </location>
</feature>
<feature type="region of interest" description="Disordered" evidence="1">
    <location>
        <begin position="185"/>
        <end position="244"/>
    </location>
</feature>
<reference evidence="2" key="1">
    <citation type="journal article" date="2020" name="New Phytol.">
        <title>Comparative genomics reveals dynamic genome evolution in host specialist ectomycorrhizal fungi.</title>
        <authorList>
            <person name="Lofgren L.A."/>
            <person name="Nguyen N.H."/>
            <person name="Vilgalys R."/>
            <person name="Ruytinx J."/>
            <person name="Liao H.L."/>
            <person name="Branco S."/>
            <person name="Kuo A."/>
            <person name="LaButti K."/>
            <person name="Lipzen A."/>
            <person name="Andreopoulos W."/>
            <person name="Pangilinan J."/>
            <person name="Riley R."/>
            <person name="Hundley H."/>
            <person name="Na H."/>
            <person name="Barry K."/>
            <person name="Grigoriev I.V."/>
            <person name="Stajich J.E."/>
            <person name="Kennedy P.G."/>
        </authorList>
    </citation>
    <scope>NUCLEOTIDE SEQUENCE</scope>
    <source>
        <strain evidence="2">FC203</strain>
    </source>
</reference>
<feature type="compositionally biased region" description="Acidic residues" evidence="1">
    <location>
        <begin position="213"/>
        <end position="228"/>
    </location>
</feature>
<evidence type="ECO:0000313" key="3">
    <source>
        <dbReference type="Proteomes" id="UP001195769"/>
    </source>
</evidence>
<evidence type="ECO:0000313" key="2">
    <source>
        <dbReference type="EMBL" id="KAG1899823.1"/>
    </source>
</evidence>
<dbReference type="EMBL" id="JABBWK010000030">
    <property type="protein sequence ID" value="KAG1899823.1"/>
    <property type="molecule type" value="Genomic_DNA"/>
</dbReference>
<proteinExistence type="predicted"/>
<comment type="caution">
    <text evidence="2">The sequence shown here is derived from an EMBL/GenBank/DDBJ whole genome shotgun (WGS) entry which is preliminary data.</text>
</comment>
<feature type="region of interest" description="Disordered" evidence="1">
    <location>
        <begin position="1"/>
        <end position="86"/>
    </location>
</feature>
<dbReference type="GeneID" id="64671338"/>
<gene>
    <name evidence="2" type="ORF">F5891DRAFT_980774</name>
</gene>
<dbReference type="AlphaFoldDB" id="A0AAD4E7M2"/>
<feature type="compositionally biased region" description="Basic residues" evidence="1">
    <location>
        <begin position="193"/>
        <end position="206"/>
    </location>
</feature>
<dbReference type="Proteomes" id="UP001195769">
    <property type="component" value="Unassembled WGS sequence"/>
</dbReference>
<dbReference type="RefSeq" id="XP_041225399.1">
    <property type="nucleotide sequence ID" value="XM_041377040.1"/>
</dbReference>
<evidence type="ECO:0000256" key="1">
    <source>
        <dbReference type="SAM" id="MobiDB-lite"/>
    </source>
</evidence>
<name>A0AAD4E7M2_9AGAM</name>
<protein>
    <submittedName>
        <fullName evidence="2">Uncharacterized protein</fullName>
    </submittedName>
</protein>
<feature type="compositionally biased region" description="Basic residues" evidence="1">
    <location>
        <begin position="60"/>
        <end position="71"/>
    </location>
</feature>
<accession>A0AAD4E7M2</accession>
<keyword evidence="3" id="KW-1185">Reference proteome</keyword>
<organism evidence="2 3">
    <name type="scientific">Suillus fuscotomentosus</name>
    <dbReference type="NCBI Taxonomy" id="1912939"/>
    <lineage>
        <taxon>Eukaryota</taxon>
        <taxon>Fungi</taxon>
        <taxon>Dikarya</taxon>
        <taxon>Basidiomycota</taxon>
        <taxon>Agaricomycotina</taxon>
        <taxon>Agaricomycetes</taxon>
        <taxon>Agaricomycetidae</taxon>
        <taxon>Boletales</taxon>
        <taxon>Suillineae</taxon>
        <taxon>Suillaceae</taxon>
        <taxon>Suillus</taxon>
    </lineage>
</organism>